<dbReference type="PANTHER" id="PTHR35789">
    <property type="entry name" value="SPORE GERMINATION PROTEIN B3"/>
    <property type="match status" value="1"/>
</dbReference>
<keyword evidence="5" id="KW-0472">Membrane</keyword>
<dbReference type="NCBIfam" id="TIGR02887">
    <property type="entry name" value="spore_ger_x_C"/>
    <property type="match status" value="1"/>
</dbReference>
<keyword evidence="3" id="KW-0309">Germination</keyword>
<reference evidence="10" key="1">
    <citation type="submission" date="2023-07" db="EMBL/GenBank/DDBJ databases">
        <title>Fictibacillus sp. isolated from freshwater pond.</title>
        <authorList>
            <person name="Kirdat K."/>
            <person name="Bhat A."/>
            <person name="Mourya A."/>
            <person name="Yadav A."/>
        </authorList>
    </citation>
    <scope>NUCLEOTIDE SEQUENCE</scope>
    <source>
        <strain evidence="10">NE201</strain>
    </source>
</reference>
<evidence type="ECO:0000313" key="11">
    <source>
        <dbReference type="Proteomes" id="UP001172721"/>
    </source>
</evidence>
<evidence type="ECO:0000259" key="8">
    <source>
        <dbReference type="Pfam" id="PF05504"/>
    </source>
</evidence>
<feature type="domain" description="Spore germination GerAC-like C-terminal" evidence="8">
    <location>
        <begin position="229"/>
        <end position="394"/>
    </location>
</feature>
<evidence type="ECO:0000256" key="2">
    <source>
        <dbReference type="ARBA" id="ARBA00007886"/>
    </source>
</evidence>
<proteinExistence type="inferred from homology"/>
<evidence type="ECO:0000256" key="4">
    <source>
        <dbReference type="ARBA" id="ARBA00022729"/>
    </source>
</evidence>
<sequence>MKKSISLLLVIVCLLLFTGCNGRRELNELLIVSSLGIDLAKNGETEVHLQVVNPGGMAGNQGGAPSGGSGGAVYTYSIKGATVYEAIQKAGQIVPRYLMFSHINSLVIGEDFARKKGIRPIFDFVERNHEFRETVPMFIAKDSMAKDILTLFTPIFKNPGESLNNRLDLSALSTGLSEGVQEKEVVRWEFGEKRDPAIPGVKVFHKSPKGDETSILDGIKANNKTFIITGTALFKKDKLVGWMNGGESKGWAMITGKTNELSIFTKTCGKKKGHLGFVAKEINTKVKPVIKGDHISFDVHVTGKGYLQEVTCNVNVGDPMELKKMEGYISKVVEDEINQAVQKAQAKKADVFGFGRLLNENHPEIWKVKEDQWKQEFAKVKVRPIAKITLVTTGARIETVNQQKK</sequence>
<evidence type="ECO:0000256" key="5">
    <source>
        <dbReference type="ARBA" id="ARBA00023136"/>
    </source>
</evidence>
<comment type="similarity">
    <text evidence="2">Belongs to the GerABKC lipoprotein family.</text>
</comment>
<keyword evidence="7" id="KW-0449">Lipoprotein</keyword>
<dbReference type="Proteomes" id="UP001172721">
    <property type="component" value="Unassembled WGS sequence"/>
</dbReference>
<keyword evidence="6" id="KW-0564">Palmitate</keyword>
<organism evidence="10 11">
    <name type="scientific">Fictibacillus fluitans</name>
    <dbReference type="NCBI Taxonomy" id="3058422"/>
    <lineage>
        <taxon>Bacteria</taxon>
        <taxon>Bacillati</taxon>
        <taxon>Bacillota</taxon>
        <taxon>Bacilli</taxon>
        <taxon>Bacillales</taxon>
        <taxon>Fictibacillaceae</taxon>
        <taxon>Fictibacillus</taxon>
    </lineage>
</organism>
<dbReference type="RefSeq" id="WP_301164828.1">
    <property type="nucleotide sequence ID" value="NZ_JAUHTR010000001.1"/>
</dbReference>
<dbReference type="InterPro" id="IPR008844">
    <property type="entry name" value="Spore_GerAC-like"/>
</dbReference>
<keyword evidence="11" id="KW-1185">Reference proteome</keyword>
<dbReference type="InterPro" id="IPR057336">
    <property type="entry name" value="GerAC_N"/>
</dbReference>
<keyword evidence="4" id="KW-0732">Signal</keyword>
<dbReference type="Pfam" id="PF05504">
    <property type="entry name" value="Spore_GerAC"/>
    <property type="match status" value="1"/>
</dbReference>
<dbReference type="Pfam" id="PF25198">
    <property type="entry name" value="Spore_GerAC_N"/>
    <property type="match status" value="1"/>
</dbReference>
<protein>
    <submittedName>
        <fullName evidence="10">Ger(X)C family spore germination protein</fullName>
    </submittedName>
</protein>
<dbReference type="Gene3D" id="3.30.300.210">
    <property type="entry name" value="Nutrient germinant receptor protein C, domain 3"/>
    <property type="match status" value="1"/>
</dbReference>
<dbReference type="InterPro" id="IPR046953">
    <property type="entry name" value="Spore_GerAC-like_C"/>
</dbReference>
<evidence type="ECO:0000256" key="6">
    <source>
        <dbReference type="ARBA" id="ARBA00023139"/>
    </source>
</evidence>
<name>A0ABT8HSR9_9BACL</name>
<dbReference type="PANTHER" id="PTHR35789:SF1">
    <property type="entry name" value="SPORE GERMINATION PROTEIN B3"/>
    <property type="match status" value="1"/>
</dbReference>
<accession>A0ABT8HSR9</accession>
<dbReference type="EMBL" id="JAUHTR010000001">
    <property type="protein sequence ID" value="MDN4523822.1"/>
    <property type="molecule type" value="Genomic_DNA"/>
</dbReference>
<comment type="caution">
    <text evidence="10">The sequence shown here is derived from an EMBL/GenBank/DDBJ whole genome shotgun (WGS) entry which is preliminary data.</text>
</comment>
<evidence type="ECO:0000256" key="3">
    <source>
        <dbReference type="ARBA" id="ARBA00022544"/>
    </source>
</evidence>
<dbReference type="PROSITE" id="PS51257">
    <property type="entry name" value="PROKAR_LIPOPROTEIN"/>
    <property type="match status" value="1"/>
</dbReference>
<feature type="domain" description="Spore germination protein N-terminal" evidence="9">
    <location>
        <begin position="23"/>
        <end position="202"/>
    </location>
</feature>
<evidence type="ECO:0000256" key="7">
    <source>
        <dbReference type="ARBA" id="ARBA00023288"/>
    </source>
</evidence>
<evidence type="ECO:0000256" key="1">
    <source>
        <dbReference type="ARBA" id="ARBA00004635"/>
    </source>
</evidence>
<evidence type="ECO:0000313" key="10">
    <source>
        <dbReference type="EMBL" id="MDN4523822.1"/>
    </source>
</evidence>
<gene>
    <name evidence="10" type="ORF">QYB97_05015</name>
</gene>
<comment type="subcellular location">
    <subcellularLocation>
        <location evidence="1">Membrane</location>
        <topology evidence="1">Lipid-anchor</topology>
    </subcellularLocation>
</comment>
<evidence type="ECO:0000259" key="9">
    <source>
        <dbReference type="Pfam" id="PF25198"/>
    </source>
</evidence>
<dbReference type="InterPro" id="IPR038501">
    <property type="entry name" value="Spore_GerAC_C_sf"/>
</dbReference>